<gene>
    <name evidence="1" type="ORF">chiPu_0018057</name>
</gene>
<dbReference type="Proteomes" id="UP000287033">
    <property type="component" value="Unassembled WGS sequence"/>
</dbReference>
<protein>
    <submittedName>
        <fullName evidence="1">Uncharacterized protein</fullName>
    </submittedName>
</protein>
<comment type="caution">
    <text evidence="1">The sequence shown here is derived from an EMBL/GenBank/DDBJ whole genome shotgun (WGS) entry which is preliminary data.</text>
</comment>
<dbReference type="AlphaFoldDB" id="A0A401RKV3"/>
<proteinExistence type="predicted"/>
<evidence type="ECO:0000313" key="2">
    <source>
        <dbReference type="Proteomes" id="UP000287033"/>
    </source>
</evidence>
<evidence type="ECO:0000313" key="1">
    <source>
        <dbReference type="EMBL" id="GCC18759.1"/>
    </source>
</evidence>
<sequence>MLAITNRIHWKCFSVNRDEEKAKLDEVWKDVLCVLCRKREALERKTTKKSKEAIDVSREELNKACSKWDQEEVKNLTARSEIKANRSIKYLYFNIKSITVSLFK</sequence>
<dbReference type="EMBL" id="BEZZ01001453">
    <property type="protein sequence ID" value="GCC18759.1"/>
    <property type="molecule type" value="Genomic_DNA"/>
</dbReference>
<name>A0A401RKV3_CHIPU</name>
<keyword evidence="2" id="KW-1185">Reference proteome</keyword>
<organism evidence="1 2">
    <name type="scientific">Chiloscyllium punctatum</name>
    <name type="common">Brownbanded bambooshark</name>
    <name type="synonym">Hemiscyllium punctatum</name>
    <dbReference type="NCBI Taxonomy" id="137246"/>
    <lineage>
        <taxon>Eukaryota</taxon>
        <taxon>Metazoa</taxon>
        <taxon>Chordata</taxon>
        <taxon>Craniata</taxon>
        <taxon>Vertebrata</taxon>
        <taxon>Chondrichthyes</taxon>
        <taxon>Elasmobranchii</taxon>
        <taxon>Galeomorphii</taxon>
        <taxon>Galeoidea</taxon>
        <taxon>Orectolobiformes</taxon>
        <taxon>Hemiscylliidae</taxon>
        <taxon>Chiloscyllium</taxon>
    </lineage>
</organism>
<reference evidence="1 2" key="1">
    <citation type="journal article" date="2018" name="Nat. Ecol. Evol.">
        <title>Shark genomes provide insights into elasmobranch evolution and the origin of vertebrates.</title>
        <authorList>
            <person name="Hara Y"/>
            <person name="Yamaguchi K"/>
            <person name="Onimaru K"/>
            <person name="Kadota M"/>
            <person name="Koyanagi M"/>
            <person name="Keeley SD"/>
            <person name="Tatsumi K"/>
            <person name="Tanaka K"/>
            <person name="Motone F"/>
            <person name="Kageyama Y"/>
            <person name="Nozu R"/>
            <person name="Adachi N"/>
            <person name="Nishimura O"/>
            <person name="Nakagawa R"/>
            <person name="Tanegashima C"/>
            <person name="Kiyatake I"/>
            <person name="Matsumoto R"/>
            <person name="Murakumo K"/>
            <person name="Nishida K"/>
            <person name="Terakita A"/>
            <person name="Kuratani S"/>
            <person name="Sato K"/>
            <person name="Hyodo S Kuraku.S."/>
        </authorList>
    </citation>
    <scope>NUCLEOTIDE SEQUENCE [LARGE SCALE GENOMIC DNA]</scope>
</reference>
<accession>A0A401RKV3</accession>